<dbReference type="OrthoDB" id="8911931at2"/>
<gene>
    <name evidence="2" type="ORF">DFR39_101386</name>
</gene>
<dbReference type="Pfam" id="PF00583">
    <property type="entry name" value="Acetyltransf_1"/>
    <property type="match status" value="1"/>
</dbReference>
<proteinExistence type="predicted"/>
<dbReference type="EMBL" id="SNXE01000001">
    <property type="protein sequence ID" value="TDP12912.1"/>
    <property type="molecule type" value="Genomic_DNA"/>
</dbReference>
<evidence type="ECO:0000313" key="2">
    <source>
        <dbReference type="EMBL" id="TDP12912.1"/>
    </source>
</evidence>
<keyword evidence="3" id="KW-1185">Reference proteome</keyword>
<comment type="caution">
    <text evidence="2">The sequence shown here is derived from an EMBL/GenBank/DDBJ whole genome shotgun (WGS) entry which is preliminary data.</text>
</comment>
<dbReference type="AlphaFoldDB" id="A0A4R6NAE8"/>
<dbReference type="RefSeq" id="WP_133601845.1">
    <property type="nucleotide sequence ID" value="NZ_JAUFPJ010000001.1"/>
</dbReference>
<dbReference type="GO" id="GO:0016747">
    <property type="term" value="F:acyltransferase activity, transferring groups other than amino-acyl groups"/>
    <property type="evidence" value="ECO:0007669"/>
    <property type="project" value="InterPro"/>
</dbReference>
<dbReference type="Gene3D" id="3.40.630.30">
    <property type="match status" value="1"/>
</dbReference>
<protein>
    <recommendedName>
        <fullName evidence="1">N-acetyltransferase domain-containing protein</fullName>
    </recommendedName>
</protein>
<feature type="domain" description="N-acetyltransferase" evidence="1">
    <location>
        <begin position="50"/>
        <end position="136"/>
    </location>
</feature>
<dbReference type="InterPro" id="IPR000182">
    <property type="entry name" value="GNAT_dom"/>
</dbReference>
<evidence type="ECO:0000259" key="1">
    <source>
        <dbReference type="Pfam" id="PF00583"/>
    </source>
</evidence>
<dbReference type="Proteomes" id="UP000295357">
    <property type="component" value="Unassembled WGS sequence"/>
</dbReference>
<sequence>MSHLPIELGVLDARHVHALGLHLLALDEPDRHARFGQSLSDEALLAWVHRIPWQRDRWTGAWAGPENHLVGAIQLVRTRRPGVWELALSVAVPARRHAVATRLLAAVLSDTALADCRSLLCHHGHPALRRMARQLGLACVEGAPTPGLLIQCRGGLR</sequence>
<accession>A0A4R6NAE8</accession>
<organism evidence="2 3">
    <name type="scientific">Roseateles asaccharophilus</name>
    <dbReference type="NCBI Taxonomy" id="582607"/>
    <lineage>
        <taxon>Bacteria</taxon>
        <taxon>Pseudomonadati</taxon>
        <taxon>Pseudomonadota</taxon>
        <taxon>Betaproteobacteria</taxon>
        <taxon>Burkholderiales</taxon>
        <taxon>Sphaerotilaceae</taxon>
        <taxon>Roseateles</taxon>
    </lineage>
</organism>
<evidence type="ECO:0000313" key="3">
    <source>
        <dbReference type="Proteomes" id="UP000295357"/>
    </source>
</evidence>
<name>A0A4R6NAE8_9BURK</name>
<reference evidence="2 3" key="1">
    <citation type="submission" date="2019-03" db="EMBL/GenBank/DDBJ databases">
        <title>Genomic Encyclopedia of Type Strains, Phase IV (KMG-IV): sequencing the most valuable type-strain genomes for metagenomic binning, comparative biology and taxonomic classification.</title>
        <authorList>
            <person name="Goeker M."/>
        </authorList>
    </citation>
    <scope>NUCLEOTIDE SEQUENCE [LARGE SCALE GENOMIC DNA]</scope>
    <source>
        <strain evidence="2 3">DSM 25082</strain>
    </source>
</reference>
<dbReference type="SUPFAM" id="SSF55729">
    <property type="entry name" value="Acyl-CoA N-acyltransferases (Nat)"/>
    <property type="match status" value="1"/>
</dbReference>
<dbReference type="InterPro" id="IPR016181">
    <property type="entry name" value="Acyl_CoA_acyltransferase"/>
</dbReference>